<dbReference type="InterPro" id="IPR002554">
    <property type="entry name" value="PP2A_B56"/>
</dbReference>
<evidence type="ECO:0000313" key="2">
    <source>
        <dbReference type="Proteomes" id="UP000006727"/>
    </source>
</evidence>
<reference evidence="1 2" key="2">
    <citation type="journal article" date="2018" name="Plant J.">
        <title>The Physcomitrella patens chromosome-scale assembly reveals moss genome structure and evolution.</title>
        <authorList>
            <person name="Lang D."/>
            <person name="Ullrich K.K."/>
            <person name="Murat F."/>
            <person name="Fuchs J."/>
            <person name="Jenkins J."/>
            <person name="Haas F.B."/>
            <person name="Piednoel M."/>
            <person name="Gundlach H."/>
            <person name="Van Bel M."/>
            <person name="Meyberg R."/>
            <person name="Vives C."/>
            <person name="Morata J."/>
            <person name="Symeonidi A."/>
            <person name="Hiss M."/>
            <person name="Muchero W."/>
            <person name="Kamisugi Y."/>
            <person name="Saleh O."/>
            <person name="Blanc G."/>
            <person name="Decker E.L."/>
            <person name="van Gessel N."/>
            <person name="Grimwood J."/>
            <person name="Hayes R.D."/>
            <person name="Graham S.W."/>
            <person name="Gunter L.E."/>
            <person name="McDaniel S.F."/>
            <person name="Hoernstein S.N.W."/>
            <person name="Larsson A."/>
            <person name="Li F.W."/>
            <person name="Perroud P.F."/>
            <person name="Phillips J."/>
            <person name="Ranjan P."/>
            <person name="Rokshar D.S."/>
            <person name="Rothfels C.J."/>
            <person name="Schneider L."/>
            <person name="Shu S."/>
            <person name="Stevenson D.W."/>
            <person name="Thummler F."/>
            <person name="Tillich M."/>
            <person name="Villarreal Aguilar J.C."/>
            <person name="Widiez T."/>
            <person name="Wong G.K."/>
            <person name="Wymore A."/>
            <person name="Zhang Y."/>
            <person name="Zimmer A.D."/>
            <person name="Quatrano R.S."/>
            <person name="Mayer K.F.X."/>
            <person name="Goodstein D."/>
            <person name="Casacuberta J.M."/>
            <person name="Vandepoele K."/>
            <person name="Reski R."/>
            <person name="Cuming A.C."/>
            <person name="Tuskan G.A."/>
            <person name="Maumus F."/>
            <person name="Salse J."/>
            <person name="Schmutz J."/>
            <person name="Rensing S.A."/>
        </authorList>
    </citation>
    <scope>NUCLEOTIDE SEQUENCE [LARGE SCALE GENOMIC DNA]</scope>
    <source>
        <strain evidence="1 2">cv. Gransden 2004</strain>
    </source>
</reference>
<protein>
    <submittedName>
        <fullName evidence="1">Uncharacterized protein</fullName>
    </submittedName>
</protein>
<reference evidence="1 2" key="1">
    <citation type="journal article" date="2008" name="Science">
        <title>The Physcomitrella genome reveals evolutionary insights into the conquest of land by plants.</title>
        <authorList>
            <person name="Rensing S."/>
            <person name="Lang D."/>
            <person name="Zimmer A."/>
            <person name="Terry A."/>
            <person name="Salamov A."/>
            <person name="Shapiro H."/>
            <person name="Nishiyama T."/>
            <person name="Perroud P.-F."/>
            <person name="Lindquist E."/>
            <person name="Kamisugi Y."/>
            <person name="Tanahashi T."/>
            <person name="Sakakibara K."/>
            <person name="Fujita T."/>
            <person name="Oishi K."/>
            <person name="Shin-I T."/>
            <person name="Kuroki Y."/>
            <person name="Toyoda A."/>
            <person name="Suzuki Y."/>
            <person name="Hashimoto A."/>
            <person name="Yamaguchi K."/>
            <person name="Sugano A."/>
            <person name="Kohara Y."/>
            <person name="Fujiyama A."/>
            <person name="Anterola A."/>
            <person name="Aoki S."/>
            <person name="Ashton N."/>
            <person name="Barbazuk W.B."/>
            <person name="Barker E."/>
            <person name="Bennetzen J."/>
            <person name="Bezanilla M."/>
            <person name="Blankenship R."/>
            <person name="Cho S.H."/>
            <person name="Dutcher S."/>
            <person name="Estelle M."/>
            <person name="Fawcett J.A."/>
            <person name="Gundlach H."/>
            <person name="Hanada K."/>
            <person name="Heyl A."/>
            <person name="Hicks K.A."/>
            <person name="Hugh J."/>
            <person name="Lohr M."/>
            <person name="Mayer K."/>
            <person name="Melkozernov A."/>
            <person name="Murata T."/>
            <person name="Nelson D."/>
            <person name="Pils B."/>
            <person name="Prigge M."/>
            <person name="Reiss B."/>
            <person name="Renner T."/>
            <person name="Rombauts S."/>
            <person name="Rushton P."/>
            <person name="Sanderfoot A."/>
            <person name="Schween G."/>
            <person name="Shiu S.-H."/>
            <person name="Stueber K."/>
            <person name="Theodoulou F.L."/>
            <person name="Tu H."/>
            <person name="Van de Peer Y."/>
            <person name="Verrier P.J."/>
            <person name="Waters E."/>
            <person name="Wood A."/>
            <person name="Yang L."/>
            <person name="Cove D."/>
            <person name="Cuming A."/>
            <person name="Hasebe M."/>
            <person name="Lucas S."/>
            <person name="Mishler D.B."/>
            <person name="Reski R."/>
            <person name="Grigoriev I."/>
            <person name="Quatrano R.S."/>
            <person name="Boore J.L."/>
        </authorList>
    </citation>
    <scope>NUCLEOTIDE SEQUENCE [LARGE SCALE GENOMIC DNA]</scope>
    <source>
        <strain evidence="1 2">cv. Gransden 2004</strain>
    </source>
</reference>
<dbReference type="GO" id="GO:0007165">
    <property type="term" value="P:signal transduction"/>
    <property type="evidence" value="ECO:0007669"/>
    <property type="project" value="InterPro"/>
</dbReference>
<dbReference type="AlphaFoldDB" id="A0A7I4DC21"/>
<dbReference type="GO" id="GO:0000159">
    <property type="term" value="C:protein phosphatase type 2A complex"/>
    <property type="evidence" value="ECO:0007669"/>
    <property type="project" value="InterPro"/>
</dbReference>
<dbReference type="Pfam" id="PF01603">
    <property type="entry name" value="B56"/>
    <property type="match status" value="1"/>
</dbReference>
<organism evidence="1 2">
    <name type="scientific">Physcomitrium patens</name>
    <name type="common">Spreading-leaved earth moss</name>
    <name type="synonym">Physcomitrella patens</name>
    <dbReference type="NCBI Taxonomy" id="3218"/>
    <lineage>
        <taxon>Eukaryota</taxon>
        <taxon>Viridiplantae</taxon>
        <taxon>Streptophyta</taxon>
        <taxon>Embryophyta</taxon>
        <taxon>Bryophyta</taxon>
        <taxon>Bryophytina</taxon>
        <taxon>Bryopsida</taxon>
        <taxon>Funariidae</taxon>
        <taxon>Funariales</taxon>
        <taxon>Funariaceae</taxon>
        <taxon>Physcomitrium</taxon>
    </lineage>
</organism>
<dbReference type="InterPro" id="IPR011989">
    <property type="entry name" value="ARM-like"/>
</dbReference>
<dbReference type="EnsemblPlants" id="Pp3c2_22580V3.2">
    <property type="protein sequence ID" value="Pp3c2_22580V3.2"/>
    <property type="gene ID" value="Pp3c2_22580"/>
</dbReference>
<dbReference type="EMBL" id="ABEU02000002">
    <property type="status" value="NOT_ANNOTATED_CDS"/>
    <property type="molecule type" value="Genomic_DNA"/>
</dbReference>
<evidence type="ECO:0000313" key="1">
    <source>
        <dbReference type="EnsemblPlants" id="Pp3c2_22580V3.2"/>
    </source>
</evidence>
<dbReference type="Gene3D" id="1.25.10.10">
    <property type="entry name" value="Leucine-rich Repeat Variant"/>
    <property type="match status" value="1"/>
</dbReference>
<name>A0A7I4DC21_PHYPA</name>
<dbReference type="Gramene" id="Pp3c2_22580V3.2">
    <property type="protein sequence ID" value="Pp3c2_22580V3.2"/>
    <property type="gene ID" value="Pp3c2_22580"/>
</dbReference>
<dbReference type="Proteomes" id="UP000006727">
    <property type="component" value="Chromosome 2"/>
</dbReference>
<keyword evidence="2" id="KW-1185">Reference proteome</keyword>
<sequence>MLATPFVDHFVEDVLEENLKAILHRIYGEFMVHRPCVHMRIHNKFIFLIQMFIFETEKLNGTGRICREAANSGAQFRTKINRCKILYIWKVLKPW</sequence>
<proteinExistence type="predicted"/>
<dbReference type="GO" id="GO:0019888">
    <property type="term" value="F:protein phosphatase regulator activity"/>
    <property type="evidence" value="ECO:0007669"/>
    <property type="project" value="InterPro"/>
</dbReference>
<dbReference type="InParanoid" id="A0A7I4DC21"/>
<reference evidence="1" key="3">
    <citation type="submission" date="2020-12" db="UniProtKB">
        <authorList>
            <consortium name="EnsemblPlants"/>
        </authorList>
    </citation>
    <scope>IDENTIFICATION</scope>
</reference>
<accession>A0A7I4DC21</accession>